<evidence type="ECO:0000313" key="1">
    <source>
        <dbReference type="EMBL" id="OGH01897.1"/>
    </source>
</evidence>
<organism evidence="1 2">
    <name type="scientific">Candidatus Lambdaproteobacteria bacterium RIFOXYD2_FULL_56_26</name>
    <dbReference type="NCBI Taxonomy" id="1817773"/>
    <lineage>
        <taxon>Bacteria</taxon>
        <taxon>Pseudomonadati</taxon>
        <taxon>Pseudomonadota</taxon>
        <taxon>Candidatus Lambdaproteobacteria</taxon>
    </lineage>
</organism>
<dbReference type="AlphaFoldDB" id="A0A1F6GUQ3"/>
<dbReference type="Proteomes" id="UP000177583">
    <property type="component" value="Unassembled WGS sequence"/>
</dbReference>
<gene>
    <name evidence="1" type="ORF">A2557_04785</name>
</gene>
<evidence type="ECO:0000313" key="2">
    <source>
        <dbReference type="Proteomes" id="UP000177583"/>
    </source>
</evidence>
<dbReference type="EMBL" id="MFNF01000027">
    <property type="protein sequence ID" value="OGH01897.1"/>
    <property type="molecule type" value="Genomic_DNA"/>
</dbReference>
<accession>A0A1F6GUQ3</accession>
<proteinExistence type="predicted"/>
<comment type="caution">
    <text evidence="1">The sequence shown here is derived from an EMBL/GenBank/DDBJ whole genome shotgun (WGS) entry which is preliminary data.</text>
</comment>
<reference evidence="1 2" key="1">
    <citation type="journal article" date="2016" name="Nat. Commun.">
        <title>Thousands of microbial genomes shed light on interconnected biogeochemical processes in an aquifer system.</title>
        <authorList>
            <person name="Anantharaman K."/>
            <person name="Brown C.T."/>
            <person name="Hug L.A."/>
            <person name="Sharon I."/>
            <person name="Castelle C.J."/>
            <person name="Probst A.J."/>
            <person name="Thomas B.C."/>
            <person name="Singh A."/>
            <person name="Wilkins M.J."/>
            <person name="Karaoz U."/>
            <person name="Brodie E.L."/>
            <person name="Williams K.H."/>
            <person name="Hubbard S.S."/>
            <person name="Banfield J.F."/>
        </authorList>
    </citation>
    <scope>NUCLEOTIDE SEQUENCE [LARGE SCALE GENOMIC DNA]</scope>
</reference>
<sequence length="128" mass="14576">MFLTGPFYRPIGPSLLRSLTASLLKERFKELSVIFCIQELDNLSLLVLDQLLEGLVQNGTKLDLHWYYHSSGFALARETAEFLGNKQEINLRLRPLPEQPCKACLDPLCLHHNLLLPSLPTKASFRQT</sequence>
<name>A0A1F6GUQ3_9PROT</name>
<protein>
    <submittedName>
        <fullName evidence="1">Uncharacterized protein</fullName>
    </submittedName>
</protein>